<gene>
    <name evidence="1" type="ORF">PZA08_05515</name>
</gene>
<proteinExistence type="predicted"/>
<dbReference type="EMBL" id="CP119180">
    <property type="protein sequence ID" value="WOB79626.1"/>
    <property type="molecule type" value="Genomic_DNA"/>
</dbReference>
<keyword evidence="2" id="KW-1185">Reference proteome</keyword>
<evidence type="ECO:0000313" key="2">
    <source>
        <dbReference type="Proteomes" id="UP001302493"/>
    </source>
</evidence>
<name>A0ACD4VNG4_9CAUL</name>
<protein>
    <submittedName>
        <fullName evidence="1">Uncharacterized protein</fullName>
    </submittedName>
</protein>
<evidence type="ECO:0000313" key="1">
    <source>
        <dbReference type="EMBL" id="WOB79626.1"/>
    </source>
</evidence>
<dbReference type="Proteomes" id="UP001302493">
    <property type="component" value="Chromosome"/>
</dbReference>
<sequence length="254" mass="27312">MNRLASTFFAIAMSATSLGHEAFAAAQTGDDWEFAEDAARNLSVAAVRYDGGQAIIVQCSAGELKVALQGFPQRQGPSYRLRAERADGVTDVQTWDVAAGRTWFSAAPARDARFLRTGGALKLHSDDGQASPVSATFELPAEHGNIDRVLTACGYTLTNERDTLARAPMMLAVVSSDSGSTAGAPGRSMEVSCIVRRDVYRDCRVDHMMQGQTEASARREATRWNGKPALSGNATAYEGAVAYIYVPLLMVVRR</sequence>
<organism evidence="1 2">
    <name type="scientific">Brevundimonas nasdae</name>
    <dbReference type="NCBI Taxonomy" id="172043"/>
    <lineage>
        <taxon>Bacteria</taxon>
        <taxon>Pseudomonadati</taxon>
        <taxon>Pseudomonadota</taxon>
        <taxon>Alphaproteobacteria</taxon>
        <taxon>Caulobacterales</taxon>
        <taxon>Caulobacteraceae</taxon>
        <taxon>Brevundimonas</taxon>
    </lineage>
</organism>
<reference evidence="1" key="1">
    <citation type="submission" date="2023-03" db="EMBL/GenBank/DDBJ databases">
        <title>Genome sequence of Brevundimonas nasdae SJTX8.</title>
        <authorList>
            <person name="Liang R."/>
        </authorList>
    </citation>
    <scope>NUCLEOTIDE SEQUENCE</scope>
    <source>
        <strain evidence="1">X8</strain>
    </source>
</reference>
<accession>A0ACD4VNG4</accession>